<dbReference type="EMBL" id="CP076676">
    <property type="protein sequence ID" value="UYO37906.1"/>
    <property type="molecule type" value="Genomic_DNA"/>
</dbReference>
<gene>
    <name evidence="1" type="ORF">KQX62_14270</name>
</gene>
<accession>A0AAX3DTI9</accession>
<dbReference type="Proteomes" id="UP001163166">
    <property type="component" value="Chromosome"/>
</dbReference>
<evidence type="ECO:0000313" key="1">
    <source>
        <dbReference type="EMBL" id="UYO37906.1"/>
    </source>
</evidence>
<dbReference type="RefSeq" id="WP_264073614.1">
    <property type="nucleotide sequence ID" value="NZ_CP076676.1"/>
</dbReference>
<protein>
    <submittedName>
        <fullName evidence="1">Uncharacterized protein</fullName>
    </submittedName>
</protein>
<reference evidence="1" key="1">
    <citation type="journal article" date="2022" name="Biol. Control">
        <title>In silico genomic analysis of Rhodopseudomonas palustris strains revealed potential biocontrol agents and crop yield enhancers.</title>
        <authorList>
            <person name="Surachat K."/>
            <person name="Kantachote D."/>
            <person name="Deachamag P."/>
            <person name="Wonglapsuwan M."/>
        </authorList>
    </citation>
    <scope>NUCLEOTIDE SEQUENCE</scope>
    <source>
        <strain evidence="1">TLS06</strain>
    </source>
</reference>
<name>A0AAX3DTI9_RHOPL</name>
<organism evidence="1 2">
    <name type="scientific">Rhodopseudomonas palustris</name>
    <dbReference type="NCBI Taxonomy" id="1076"/>
    <lineage>
        <taxon>Bacteria</taxon>
        <taxon>Pseudomonadati</taxon>
        <taxon>Pseudomonadota</taxon>
        <taxon>Alphaproteobacteria</taxon>
        <taxon>Hyphomicrobiales</taxon>
        <taxon>Nitrobacteraceae</taxon>
        <taxon>Rhodopseudomonas</taxon>
    </lineage>
</organism>
<proteinExistence type="predicted"/>
<evidence type="ECO:0000313" key="2">
    <source>
        <dbReference type="Proteomes" id="UP001163166"/>
    </source>
</evidence>
<sequence>MIATTPIMSMPTSRQIAGGAANLSGAVSAGLLGLDSQIHVFKKSLSAADLQRLGRHLAKQQGDGEVAQLPATILRNHGHIRCDHLTVEQPTAGRGRDRNLTAAALATDPSETGVAATEERAGACWMESRRVVATTPGVTHEMCDAEF</sequence>
<dbReference type="AlphaFoldDB" id="A0AAX3DTI9"/>